<name>A0AAV1ZN38_9ARAC</name>
<keyword evidence="3" id="KW-1185">Reference proteome</keyword>
<proteinExistence type="predicted"/>
<evidence type="ECO:0000256" key="1">
    <source>
        <dbReference type="SAM" id="MobiDB-lite"/>
    </source>
</evidence>
<dbReference type="Proteomes" id="UP001497382">
    <property type="component" value="Unassembled WGS sequence"/>
</dbReference>
<accession>A0AAV1ZN38</accession>
<feature type="non-terminal residue" evidence="2">
    <location>
        <position position="42"/>
    </location>
</feature>
<protein>
    <submittedName>
        <fullName evidence="2">Uncharacterized protein</fullName>
    </submittedName>
</protein>
<evidence type="ECO:0000313" key="2">
    <source>
        <dbReference type="EMBL" id="CAL1271685.1"/>
    </source>
</evidence>
<feature type="compositionally biased region" description="Polar residues" evidence="1">
    <location>
        <begin position="32"/>
        <end position="42"/>
    </location>
</feature>
<evidence type="ECO:0000313" key="3">
    <source>
        <dbReference type="Proteomes" id="UP001497382"/>
    </source>
</evidence>
<gene>
    <name evidence="2" type="ORF">LARSCL_LOCUS5952</name>
</gene>
<organism evidence="2 3">
    <name type="scientific">Larinioides sclopetarius</name>
    <dbReference type="NCBI Taxonomy" id="280406"/>
    <lineage>
        <taxon>Eukaryota</taxon>
        <taxon>Metazoa</taxon>
        <taxon>Ecdysozoa</taxon>
        <taxon>Arthropoda</taxon>
        <taxon>Chelicerata</taxon>
        <taxon>Arachnida</taxon>
        <taxon>Araneae</taxon>
        <taxon>Araneomorphae</taxon>
        <taxon>Entelegynae</taxon>
        <taxon>Araneoidea</taxon>
        <taxon>Araneidae</taxon>
        <taxon>Larinioides</taxon>
    </lineage>
</organism>
<feature type="region of interest" description="Disordered" evidence="1">
    <location>
        <begin position="17"/>
        <end position="42"/>
    </location>
</feature>
<feature type="compositionally biased region" description="Low complexity" evidence="1">
    <location>
        <begin position="18"/>
        <end position="27"/>
    </location>
</feature>
<sequence>MLVWWVVNSLFPWDLGVSSKEPSSTSSPMLWDSTTNRTGRTE</sequence>
<dbReference type="AlphaFoldDB" id="A0AAV1ZN38"/>
<reference evidence="2 3" key="1">
    <citation type="submission" date="2024-04" db="EMBL/GenBank/DDBJ databases">
        <authorList>
            <person name="Rising A."/>
            <person name="Reimegard J."/>
            <person name="Sonavane S."/>
            <person name="Akerstrom W."/>
            <person name="Nylinder S."/>
            <person name="Hedman E."/>
            <person name="Kallberg Y."/>
        </authorList>
    </citation>
    <scope>NUCLEOTIDE SEQUENCE [LARGE SCALE GENOMIC DNA]</scope>
</reference>
<dbReference type="EMBL" id="CAXIEN010000055">
    <property type="protein sequence ID" value="CAL1271685.1"/>
    <property type="molecule type" value="Genomic_DNA"/>
</dbReference>
<comment type="caution">
    <text evidence="2">The sequence shown here is derived from an EMBL/GenBank/DDBJ whole genome shotgun (WGS) entry which is preliminary data.</text>
</comment>